<dbReference type="GO" id="GO:0003677">
    <property type="term" value="F:DNA binding"/>
    <property type="evidence" value="ECO:0007669"/>
    <property type="project" value="UniProtKB-KW"/>
</dbReference>
<evidence type="ECO:0000259" key="1">
    <source>
        <dbReference type="Pfam" id="PF13556"/>
    </source>
</evidence>
<proteinExistence type="predicted"/>
<dbReference type="InterPro" id="IPR025736">
    <property type="entry name" value="PucR_C-HTH_dom"/>
</dbReference>
<accession>A0A1G6N0H9</accession>
<dbReference type="STRING" id="1464122.SAMN05421737_11144"/>
<keyword evidence="2" id="KW-0238">DNA-binding</keyword>
<keyword evidence="3" id="KW-1185">Reference proteome</keyword>
<evidence type="ECO:0000313" key="3">
    <source>
        <dbReference type="Proteomes" id="UP000242662"/>
    </source>
</evidence>
<evidence type="ECO:0000313" key="2">
    <source>
        <dbReference type="EMBL" id="SDC60645.1"/>
    </source>
</evidence>
<organism evidence="2 3">
    <name type="scientific">Shouchella lonarensis</name>
    <dbReference type="NCBI Taxonomy" id="1464122"/>
    <lineage>
        <taxon>Bacteria</taxon>
        <taxon>Bacillati</taxon>
        <taxon>Bacillota</taxon>
        <taxon>Bacilli</taxon>
        <taxon>Bacillales</taxon>
        <taxon>Bacillaceae</taxon>
        <taxon>Shouchella</taxon>
    </lineage>
</organism>
<dbReference type="Gene3D" id="1.10.10.2840">
    <property type="entry name" value="PucR C-terminal helix-turn-helix domain"/>
    <property type="match status" value="1"/>
</dbReference>
<dbReference type="AlphaFoldDB" id="A0A1G6N0H9"/>
<dbReference type="Proteomes" id="UP000242662">
    <property type="component" value="Unassembled WGS sequence"/>
</dbReference>
<dbReference type="PANTHER" id="PTHR33744:SF1">
    <property type="entry name" value="DNA-BINDING TRANSCRIPTIONAL ACTIVATOR ADER"/>
    <property type="match status" value="1"/>
</dbReference>
<feature type="domain" description="PucR C-terminal helix-turn-helix" evidence="1">
    <location>
        <begin position="322"/>
        <end position="378"/>
    </location>
</feature>
<sequence length="391" mass="44251">MPSAYKHFLHQAFLSLDEFASQLADVLSCPVTIENLNHELVAYSQHGEGADAARISTIISRKVPDHLIQRFWKEGIMEALHASSEPVAIQNMQDVGLGPRVALSIRNQKGSVIGYIWVSETRRSLTLDEKQWLKRVATKASTLLQKEGRAGQNSSDMERLWRLLTGTFSESDIPPELHREGIRGCVLILDAIEETKSVHFQRLLTEKRFLSIVDGARMIILVLGQDVIEEVTILVKAVSVSCVYACGNPTDMGAGLSRSYEQALRLLLLKERFTKQLETAIFYYESGPLRYIPAYEEESRASDCHPALSILLAYDHVHHTSLLPTLAIYVQEGGHMMRTAEKLHIHPNSLQYRLKRISELTDVQLKSSLERSGLLLDLHQQSWLHLWKTHK</sequence>
<gene>
    <name evidence="2" type="ORF">SAMN05421737_11144</name>
</gene>
<reference evidence="3" key="1">
    <citation type="submission" date="2016-09" db="EMBL/GenBank/DDBJ databases">
        <authorList>
            <person name="Varghese N."/>
            <person name="Submissions S."/>
        </authorList>
    </citation>
    <scope>NUCLEOTIDE SEQUENCE [LARGE SCALE GENOMIC DNA]</scope>
    <source>
        <strain evidence="3">25nlg</strain>
    </source>
</reference>
<dbReference type="EMBL" id="FMYM01000011">
    <property type="protein sequence ID" value="SDC60645.1"/>
    <property type="molecule type" value="Genomic_DNA"/>
</dbReference>
<dbReference type="PANTHER" id="PTHR33744">
    <property type="entry name" value="CARBOHYDRATE DIACID REGULATOR"/>
    <property type="match status" value="1"/>
</dbReference>
<name>A0A1G6N0H9_9BACI</name>
<dbReference type="InterPro" id="IPR042070">
    <property type="entry name" value="PucR_C-HTH_sf"/>
</dbReference>
<dbReference type="InterPro" id="IPR051448">
    <property type="entry name" value="CdaR-like_regulators"/>
</dbReference>
<protein>
    <submittedName>
        <fullName evidence="2">DNA-binding transcriptional regulator, PucR family</fullName>
    </submittedName>
</protein>
<dbReference type="Pfam" id="PF13556">
    <property type="entry name" value="HTH_30"/>
    <property type="match status" value="1"/>
</dbReference>